<evidence type="ECO:0000313" key="2">
    <source>
        <dbReference type="EMBL" id="PWI75334.1"/>
    </source>
</evidence>
<gene>
    <name evidence="2" type="ORF">PCL_05992</name>
</gene>
<name>A0A2U3ELF0_PURLI</name>
<evidence type="ECO:0000256" key="1">
    <source>
        <dbReference type="SAM" id="MobiDB-lite"/>
    </source>
</evidence>
<dbReference type="AlphaFoldDB" id="A0A2U3ELF0"/>
<reference evidence="2 3" key="1">
    <citation type="journal article" date="2016" name="Front. Microbiol.">
        <title>Genome and transcriptome sequences reveal the specific parasitism of the nematophagous Purpureocillium lilacinum 36-1.</title>
        <authorList>
            <person name="Xie J."/>
            <person name="Li S."/>
            <person name="Mo C."/>
            <person name="Xiao X."/>
            <person name="Peng D."/>
            <person name="Wang G."/>
            <person name="Xiao Y."/>
        </authorList>
    </citation>
    <scope>NUCLEOTIDE SEQUENCE [LARGE SCALE GENOMIC DNA]</scope>
    <source>
        <strain evidence="2 3">36-1</strain>
    </source>
</reference>
<feature type="region of interest" description="Disordered" evidence="1">
    <location>
        <begin position="84"/>
        <end position="113"/>
    </location>
</feature>
<proteinExistence type="predicted"/>
<feature type="region of interest" description="Disordered" evidence="1">
    <location>
        <begin position="354"/>
        <end position="474"/>
    </location>
</feature>
<feature type="compositionally biased region" description="Polar residues" evidence="1">
    <location>
        <begin position="426"/>
        <end position="440"/>
    </location>
</feature>
<sequence>MSSPSCHERARQTEWEKTTLPRCICLMQEAGTDLAARLTCSSAKGVRIGTDIKLTLEPRLKPRGRQFLVAVAWSSGRSTWRGQLAGSNGGWRESKSSIVSQPVPRPAGTNGGDKLEVVARTGTLQELELERVGTWKVQARRTYPESCIAFALDRRPAFSRPTQARDKLRAGGSNAVICNPSGGHDKTATREEFNLALKTCRRVHRGPSPLTRALSRTSTCEDWVDREAPPPDAREVLVATEPRGSRPMTRKAGNVPGRTAAEPMVATTVKGPGQPKSCRTSTSCMPNTCMHTRFGLPNVLCPPQLLQSCVAFPPLMYASHLASAPAIGAGQMYNLCMSSPLCSAMTGVGRVLRPQPAWPSVGSRRGGRNPRSFGQRPRRPPPRPRTMAENNVARREDSVSLRQALVARRGRRDHQEKPTGRGWPATLSSGSANESVSNGISKEHAPQWSQIGPGRAGQGMAWHGTARDCWPERRTTGATIRPQQRLRDALGGVSSRDISGFAAGWVSRPASRARGPIVSAELRGAEPRARERRAPYIHARTIVSPWIRSSAMQGHDFSGPMKPRLAHWFQKRERWAIHGHLGIVSPAPSNPASPDKGQGAGASEGQKVGEAVRKPPEQILGHCRQQTGPS</sequence>
<feature type="region of interest" description="Disordered" evidence="1">
    <location>
        <begin position="582"/>
        <end position="630"/>
    </location>
</feature>
<comment type="caution">
    <text evidence="2">The sequence shown here is derived from an EMBL/GenBank/DDBJ whole genome shotgun (WGS) entry which is preliminary data.</text>
</comment>
<accession>A0A2U3ELF0</accession>
<dbReference type="EMBL" id="LCWV01000002">
    <property type="protein sequence ID" value="PWI75334.1"/>
    <property type="molecule type" value="Genomic_DNA"/>
</dbReference>
<protein>
    <submittedName>
        <fullName evidence="2">Uncharacterized protein</fullName>
    </submittedName>
</protein>
<organism evidence="2 3">
    <name type="scientific">Purpureocillium lilacinum</name>
    <name type="common">Paecilomyces lilacinus</name>
    <dbReference type="NCBI Taxonomy" id="33203"/>
    <lineage>
        <taxon>Eukaryota</taxon>
        <taxon>Fungi</taxon>
        <taxon>Dikarya</taxon>
        <taxon>Ascomycota</taxon>
        <taxon>Pezizomycotina</taxon>
        <taxon>Sordariomycetes</taxon>
        <taxon>Hypocreomycetidae</taxon>
        <taxon>Hypocreales</taxon>
        <taxon>Ophiocordycipitaceae</taxon>
        <taxon>Purpureocillium</taxon>
    </lineage>
</organism>
<dbReference type="Proteomes" id="UP000245956">
    <property type="component" value="Unassembled WGS sequence"/>
</dbReference>
<evidence type="ECO:0000313" key="3">
    <source>
        <dbReference type="Proteomes" id="UP000245956"/>
    </source>
</evidence>
<feature type="compositionally biased region" description="Basic and acidic residues" evidence="1">
    <location>
        <begin position="465"/>
        <end position="474"/>
    </location>
</feature>